<reference evidence="2 3" key="1">
    <citation type="submission" date="2017-05" db="EMBL/GenBank/DDBJ databases">
        <title>Functional genome analysis of Paenibacillus pasadenensis strain R16: insights on endophytic life style and antifungal activity.</title>
        <authorList>
            <person name="Passera A."/>
            <person name="Marcolungo L."/>
            <person name="Casati P."/>
            <person name="Brasca M."/>
            <person name="Quaglino F."/>
            <person name="Delledonne M."/>
        </authorList>
    </citation>
    <scope>NUCLEOTIDE SEQUENCE [LARGE SCALE GENOMIC DNA]</scope>
    <source>
        <strain evidence="2 3">R16</strain>
    </source>
</reference>
<dbReference type="EMBL" id="NFEZ01000004">
    <property type="protein sequence ID" value="PLT45163.1"/>
    <property type="molecule type" value="Genomic_DNA"/>
</dbReference>
<dbReference type="SUPFAM" id="SSF53850">
    <property type="entry name" value="Periplasmic binding protein-like II"/>
    <property type="match status" value="1"/>
</dbReference>
<evidence type="ECO:0000313" key="2">
    <source>
        <dbReference type="EMBL" id="PLT45163.1"/>
    </source>
</evidence>
<organism evidence="2 3">
    <name type="scientific">Paenibacillus pasadenensis</name>
    <dbReference type="NCBI Taxonomy" id="217090"/>
    <lineage>
        <taxon>Bacteria</taxon>
        <taxon>Bacillati</taxon>
        <taxon>Bacillota</taxon>
        <taxon>Bacilli</taxon>
        <taxon>Bacillales</taxon>
        <taxon>Paenibacillaceae</taxon>
        <taxon>Paenibacillus</taxon>
    </lineage>
</organism>
<comment type="caution">
    <text evidence="2">The sequence shown here is derived from an EMBL/GenBank/DDBJ whole genome shotgun (WGS) entry which is preliminary data.</text>
</comment>
<keyword evidence="1" id="KW-0732">Signal</keyword>
<evidence type="ECO:0000256" key="1">
    <source>
        <dbReference type="SAM" id="SignalP"/>
    </source>
</evidence>
<feature type="chain" id="PRO_5038968078" evidence="1">
    <location>
        <begin position="26"/>
        <end position="527"/>
    </location>
</feature>
<protein>
    <submittedName>
        <fullName evidence="2">ABC transporter, substrate-binding protein</fullName>
    </submittedName>
</protein>
<dbReference type="InterPro" id="IPR050490">
    <property type="entry name" value="Bact_solute-bd_prot1"/>
</dbReference>
<dbReference type="RefSeq" id="WP_228551371.1">
    <property type="nucleotide sequence ID" value="NZ_NFEZ01000004.1"/>
</dbReference>
<keyword evidence="3" id="KW-1185">Reference proteome</keyword>
<dbReference type="PANTHER" id="PTHR43649">
    <property type="entry name" value="ARABINOSE-BINDING PROTEIN-RELATED"/>
    <property type="match status" value="1"/>
</dbReference>
<dbReference type="Gene3D" id="3.40.190.10">
    <property type="entry name" value="Periplasmic binding protein-like II"/>
    <property type="match status" value="2"/>
</dbReference>
<evidence type="ECO:0000313" key="3">
    <source>
        <dbReference type="Proteomes" id="UP000234789"/>
    </source>
</evidence>
<dbReference type="Pfam" id="PF01547">
    <property type="entry name" value="SBP_bac_1"/>
    <property type="match status" value="1"/>
</dbReference>
<gene>
    <name evidence="2" type="ORF">B8V81_3594</name>
</gene>
<dbReference type="Proteomes" id="UP000234789">
    <property type="component" value="Unassembled WGS sequence"/>
</dbReference>
<name>A0A2N5N4A2_9BACL</name>
<dbReference type="PANTHER" id="PTHR43649:SF12">
    <property type="entry name" value="DIACETYLCHITOBIOSE BINDING PROTEIN DASA"/>
    <property type="match status" value="1"/>
</dbReference>
<sequence>MSHRNRRLAALLLAAALLSSCTRSGPEPVGPDRSEDEPLSYWAELNGNAASARSRIAEVPFFDDWQERTGVRLKFVQPPSNQGREAISVLLASDDVPDLIEYEWINYPGGPEKAIQDGHILRLNEAMEKHAPNLTRYLREHPDIDKLVRTADGSYYAFPFIRGDERLLTYQGPIVRKDWLDELGLPVPETIGDWEQALTAFKERKGAQAPLTLLGTTNPLNGVEGGAFIGAFGIAKGFYVEEGKVRFGPAEPGYRDFLQLMRSWYEKGLLDPNFAAVDSVTQDASMTSGRSGASVWNAGAGIGSWLPMLRKQDSDAELAAAPYPVLRRGDRPKFGQRAPAVGPSGAVAVSARSERVEEAVRLMDFGYGEEGHMLFNFGAEGKSYELRGGYPAYTDLIFANPEQLSMPQTLAMYTRASYFGPFVQDIRYQEQYFRLPEQREAVRIWSNTDAEEHALPNLPLTERESLELSAIMQEVQAAVDEMSLKLVLGIEPMAAFESWRGRLEALGIGRALAIQQQALERYEGAAR</sequence>
<accession>A0A2N5N4A2</accession>
<feature type="signal peptide" evidence="1">
    <location>
        <begin position="1"/>
        <end position="25"/>
    </location>
</feature>
<proteinExistence type="predicted"/>
<dbReference type="PROSITE" id="PS51257">
    <property type="entry name" value="PROKAR_LIPOPROTEIN"/>
    <property type="match status" value="1"/>
</dbReference>
<dbReference type="InterPro" id="IPR006059">
    <property type="entry name" value="SBP"/>
</dbReference>
<dbReference type="AlphaFoldDB" id="A0A2N5N4A2"/>